<protein>
    <submittedName>
        <fullName evidence="7">Uncharacterized protein</fullName>
    </submittedName>
</protein>
<evidence type="ECO:0000256" key="5">
    <source>
        <dbReference type="ARBA" id="ARBA00023136"/>
    </source>
</evidence>
<dbReference type="Proteomes" id="UP000230233">
    <property type="component" value="Chromosome II"/>
</dbReference>
<feature type="transmembrane region" description="Helical" evidence="6">
    <location>
        <begin position="479"/>
        <end position="502"/>
    </location>
</feature>
<dbReference type="Pfam" id="PF03125">
    <property type="entry name" value="Sre"/>
    <property type="match status" value="2"/>
</dbReference>
<dbReference type="EMBL" id="PDUG01000002">
    <property type="protein sequence ID" value="PIC47647.1"/>
    <property type="molecule type" value="Genomic_DNA"/>
</dbReference>
<feature type="transmembrane region" description="Helical" evidence="6">
    <location>
        <begin position="656"/>
        <end position="679"/>
    </location>
</feature>
<dbReference type="PANTHER" id="PTHR47757">
    <property type="entry name" value="SERPENTINE RECEPTOR, CLASS E (EPSILON)-RELATED"/>
    <property type="match status" value="1"/>
</dbReference>
<sequence>MSILAIAYLIQYIECFVGKWLMMGHQTGFFGVEGITSNKTYMNWWTSNPENIPKVSKSSEIIPLLIGGFLIWHYLFSMICFIFSFCAERAIATLLSGDYEKHQRKYISSIILIISHAITIILSFLLFYEKMQMVPTVAGCMICVATSCVLFIIILIVNLKINKLQSKTGSGVILYTLAFRFQVKENIRALKLAYRIVICIGVYIFVLCIILFTLFFELIPSMNQILVFLLENCIYLILYKSRVFHINISIISAFYFGQYFELLLGKGLLIFYQYGFLGIPGIPKNRPFLGWADENPLQTANIHQYTDALPMFVGSFLVWHYMMSMVFFVFFYNLERVVATFLLGSYEKQSRSYISISILIIANSLTLRISYMLFYFQIGFNASVLICSGAVVVAMGMYLTVMFYNMRLHSELKNDTARKRLKKFEKYSLAYRFQLEENLKCFELVKKVILAIGIYIVLNIFCVAIINSNALSASLNQTLVFLVENCLLLNPLLICTVTMCSVEPWRVILLQDVDYVLGGLGLKKLGKVQDIKKVPEKVSKEGKILEETNIYFRDLKTIVPVFGLWYEAILAKLITMAYQLKFLSPGYEIGEHVAMWTQNPKKMLILNSLDGLELLLVAGFLEWHYIFSMIFGSLSVCIERVLASMWIKHYEKNKKLWIPIFLTLVTQCLTIAVSFTMFYNHVNIIAANLIWIITCILASIMHFMIKKTNKDWEKQMKNPRRLDIFTISKQFQVKENLRAIALSEKLLQSVFGVIAVGGIGVVILILELVPPFFCHFLENTIFLNPFLVCFLTMYSHPAWKSEFQKAFPSFKRVRRSPKVDVESVEPFDGLQKKSVVETNMYFQQLNDSWI</sequence>
<proteinExistence type="inferred from homology"/>
<feature type="transmembrane region" description="Helical" evidence="6">
    <location>
        <begin position="685"/>
        <end position="705"/>
    </location>
</feature>
<feature type="transmembrane region" description="Helical" evidence="6">
    <location>
        <begin position="222"/>
        <end position="239"/>
    </location>
</feature>
<evidence type="ECO:0000256" key="2">
    <source>
        <dbReference type="ARBA" id="ARBA00006803"/>
    </source>
</evidence>
<evidence type="ECO:0000256" key="6">
    <source>
        <dbReference type="SAM" id="Phobius"/>
    </source>
</evidence>
<dbReference type="GO" id="GO:0007606">
    <property type="term" value="P:sensory perception of chemical stimulus"/>
    <property type="evidence" value="ECO:0007669"/>
    <property type="project" value="InterPro"/>
</dbReference>
<evidence type="ECO:0000313" key="8">
    <source>
        <dbReference type="Proteomes" id="UP000230233"/>
    </source>
</evidence>
<dbReference type="OrthoDB" id="5856484at2759"/>
<comment type="similarity">
    <text evidence="2">Belongs to the nematode receptor-like protein sre family.</text>
</comment>
<evidence type="ECO:0000313" key="7">
    <source>
        <dbReference type="EMBL" id="PIC47647.1"/>
    </source>
</evidence>
<feature type="transmembrane region" description="Helical" evidence="6">
    <location>
        <begin position="251"/>
        <end position="274"/>
    </location>
</feature>
<reference evidence="8" key="1">
    <citation type="submission" date="2017-10" db="EMBL/GenBank/DDBJ databases">
        <title>Rapid genome shrinkage in a self-fertile nematode reveals novel sperm competition proteins.</title>
        <authorList>
            <person name="Yin D."/>
            <person name="Schwarz E.M."/>
            <person name="Thomas C.G."/>
            <person name="Felde R.L."/>
            <person name="Korf I.F."/>
            <person name="Cutter A.D."/>
            <person name="Schartner C.M."/>
            <person name="Ralston E.J."/>
            <person name="Meyer B.J."/>
            <person name="Haag E.S."/>
        </authorList>
    </citation>
    <scope>NUCLEOTIDE SEQUENCE [LARGE SCALE GENOMIC DNA]</scope>
    <source>
        <strain evidence="8">JU1422</strain>
    </source>
</reference>
<dbReference type="InterPro" id="IPR053365">
    <property type="entry name" value="Nematode_rcpt-like"/>
</dbReference>
<comment type="caution">
    <text evidence="7">The sequence shown here is derived from an EMBL/GenBank/DDBJ whole genome shotgun (WGS) entry which is preliminary data.</text>
</comment>
<feature type="transmembrane region" description="Helical" evidence="6">
    <location>
        <begin position="106"/>
        <end position="128"/>
    </location>
</feature>
<evidence type="ECO:0000256" key="1">
    <source>
        <dbReference type="ARBA" id="ARBA00004141"/>
    </source>
</evidence>
<feature type="transmembrane region" description="Helical" evidence="6">
    <location>
        <begin position="746"/>
        <end position="769"/>
    </location>
</feature>
<evidence type="ECO:0000256" key="4">
    <source>
        <dbReference type="ARBA" id="ARBA00022989"/>
    </source>
</evidence>
<feature type="transmembrane region" description="Helical" evidence="6">
    <location>
        <begin position="134"/>
        <end position="157"/>
    </location>
</feature>
<organism evidence="7 8">
    <name type="scientific">Caenorhabditis nigoni</name>
    <dbReference type="NCBI Taxonomy" id="1611254"/>
    <lineage>
        <taxon>Eukaryota</taxon>
        <taxon>Metazoa</taxon>
        <taxon>Ecdysozoa</taxon>
        <taxon>Nematoda</taxon>
        <taxon>Chromadorea</taxon>
        <taxon>Rhabditida</taxon>
        <taxon>Rhabditina</taxon>
        <taxon>Rhabditomorpha</taxon>
        <taxon>Rhabditoidea</taxon>
        <taxon>Rhabditidae</taxon>
        <taxon>Peloderinae</taxon>
        <taxon>Caenorhabditis</taxon>
    </lineage>
</organism>
<name>A0A2G5V7E9_9PELO</name>
<keyword evidence="4 6" id="KW-1133">Transmembrane helix</keyword>
<comment type="subcellular location">
    <subcellularLocation>
        <location evidence="1">Membrane</location>
        <topology evidence="1">Multi-pass membrane protein</topology>
    </subcellularLocation>
</comment>
<gene>
    <name evidence="7" type="primary">Cnig_chr_II.g6925</name>
    <name evidence="7" type="ORF">B9Z55_006925</name>
</gene>
<dbReference type="AlphaFoldDB" id="A0A2G5V7E9"/>
<feature type="transmembrane region" description="Helical" evidence="6">
    <location>
        <begin position="382"/>
        <end position="404"/>
    </location>
</feature>
<feature type="transmembrane region" description="Helical" evidence="6">
    <location>
        <begin position="311"/>
        <end position="332"/>
    </location>
</feature>
<evidence type="ECO:0000256" key="3">
    <source>
        <dbReference type="ARBA" id="ARBA00022692"/>
    </source>
</evidence>
<feature type="transmembrane region" description="Helical" evidence="6">
    <location>
        <begin position="353"/>
        <end position="376"/>
    </location>
</feature>
<keyword evidence="5 6" id="KW-0472">Membrane</keyword>
<dbReference type="InterPro" id="IPR004151">
    <property type="entry name" value="7TM_GPCR_serpentine_rcpt_Sre"/>
</dbReference>
<dbReference type="PANTHER" id="PTHR47757:SF1">
    <property type="entry name" value="SERPENTINE RECEPTOR, CLASS E (EPSILON)"/>
    <property type="match status" value="1"/>
</dbReference>
<feature type="transmembrane region" description="Helical" evidence="6">
    <location>
        <begin position="448"/>
        <end position="467"/>
    </location>
</feature>
<accession>A0A2G5V7E9</accession>
<keyword evidence="8" id="KW-1185">Reference proteome</keyword>
<feature type="transmembrane region" description="Helical" evidence="6">
    <location>
        <begin position="192"/>
        <end position="216"/>
    </location>
</feature>
<feature type="transmembrane region" description="Helical" evidence="6">
    <location>
        <begin position="61"/>
        <end position="85"/>
    </location>
</feature>
<dbReference type="GO" id="GO:0016020">
    <property type="term" value="C:membrane"/>
    <property type="evidence" value="ECO:0007669"/>
    <property type="project" value="UniProtKB-SubCell"/>
</dbReference>
<keyword evidence="3 6" id="KW-0812">Transmembrane</keyword>